<evidence type="ECO:0000313" key="3">
    <source>
        <dbReference type="Proteomes" id="UP000006620"/>
    </source>
</evidence>
<dbReference type="PATRIC" id="fig|1036673.3.peg.5240"/>
<evidence type="ECO:0000313" key="2">
    <source>
        <dbReference type="EMBL" id="AEI44171.1"/>
    </source>
</evidence>
<feature type="compositionally biased region" description="Low complexity" evidence="1">
    <location>
        <begin position="13"/>
        <end position="25"/>
    </location>
</feature>
<protein>
    <submittedName>
        <fullName evidence="2">Uncharacterized protein</fullName>
    </submittedName>
</protein>
<accession>F8FLP4</accession>
<evidence type="ECO:0000256" key="1">
    <source>
        <dbReference type="SAM" id="MobiDB-lite"/>
    </source>
</evidence>
<sequence length="44" mass="5027">MGSNKTFHQKQQAMAAESNNAAENEAYMKQPYHKDKKEMGRPTV</sequence>
<reference evidence="2 3" key="2">
    <citation type="journal article" date="2013" name="Genome Announc.">
        <title>Genome Sequence of Growth-Improving Paenibacillus mucilaginosus Strain KNP414.</title>
        <authorList>
            <person name="Lu J.J."/>
            <person name="Wang J.F."/>
            <person name="Hu X.F."/>
        </authorList>
    </citation>
    <scope>NUCLEOTIDE SEQUENCE [LARGE SCALE GENOMIC DNA]</scope>
    <source>
        <strain evidence="2 3">KNP414</strain>
    </source>
</reference>
<gene>
    <name evidence="2" type="ordered locus">KNP414_05647</name>
</gene>
<name>F8FLP4_PAEMK</name>
<dbReference type="HOGENOM" id="CLU_3219512_0_0_9"/>
<dbReference type="AlphaFoldDB" id="F8FLP4"/>
<feature type="region of interest" description="Disordered" evidence="1">
    <location>
        <begin position="1"/>
        <end position="44"/>
    </location>
</feature>
<feature type="compositionally biased region" description="Basic and acidic residues" evidence="1">
    <location>
        <begin position="32"/>
        <end position="44"/>
    </location>
</feature>
<organism evidence="2 3">
    <name type="scientific">Paenibacillus mucilaginosus (strain KNP414)</name>
    <dbReference type="NCBI Taxonomy" id="1036673"/>
    <lineage>
        <taxon>Bacteria</taxon>
        <taxon>Bacillati</taxon>
        <taxon>Bacillota</taxon>
        <taxon>Bacilli</taxon>
        <taxon>Bacillales</taxon>
        <taxon>Paenibacillaceae</taxon>
        <taxon>Paenibacillus</taxon>
    </lineage>
</organism>
<proteinExistence type="predicted"/>
<reference evidence="3" key="1">
    <citation type="submission" date="2011-06" db="EMBL/GenBank/DDBJ databases">
        <title>Complete genome sequence of Paenibacillus mucilaginosus KNP414.</title>
        <authorList>
            <person name="Wang J."/>
            <person name="Hu S."/>
            <person name="Hu X."/>
            <person name="Zhang B."/>
            <person name="Dong D."/>
            <person name="Zhang S."/>
            <person name="Zhao K."/>
            <person name="Wu D."/>
        </authorList>
    </citation>
    <scope>NUCLEOTIDE SEQUENCE [LARGE SCALE GENOMIC DNA]</scope>
    <source>
        <strain evidence="3">KNP414</strain>
    </source>
</reference>
<feature type="compositionally biased region" description="Polar residues" evidence="1">
    <location>
        <begin position="1"/>
        <end position="12"/>
    </location>
</feature>
<dbReference type="EMBL" id="CP002869">
    <property type="protein sequence ID" value="AEI44171.1"/>
    <property type="molecule type" value="Genomic_DNA"/>
</dbReference>
<dbReference type="RefSeq" id="WP_013919324.1">
    <property type="nucleotide sequence ID" value="NC_015690.1"/>
</dbReference>
<dbReference type="KEGG" id="pms:KNP414_05647"/>
<dbReference type="Proteomes" id="UP000006620">
    <property type="component" value="Chromosome"/>
</dbReference>